<feature type="region of interest" description="Disordered" evidence="1">
    <location>
        <begin position="41"/>
        <end position="90"/>
    </location>
</feature>
<dbReference type="InterPro" id="IPR018691">
    <property type="entry name" value="DUF2188"/>
</dbReference>
<gene>
    <name evidence="2" type="ORF">IAQ67_18335</name>
</gene>
<name>A0A7H0Y417_9BACL</name>
<evidence type="ECO:0000313" key="3">
    <source>
        <dbReference type="Proteomes" id="UP000516384"/>
    </source>
</evidence>
<evidence type="ECO:0000256" key="1">
    <source>
        <dbReference type="SAM" id="MobiDB-lite"/>
    </source>
</evidence>
<sequence length="149" mass="17210">MPWNKHDYPPSMKNLEPRVREKAVDIANALLRDGYEEGRSIAIATSQAEEWNDNHPAEQDEKPKKHEKQHSSENVHDHHSASSDEKEPIHVVPHEDRWAIKEEGHNQPISTFKHKNEAIDEAQSFVERQQISAIIHDRDGRIHSTLKPS</sequence>
<dbReference type="Pfam" id="PF09954">
    <property type="entry name" value="DUF2188"/>
    <property type="match status" value="1"/>
</dbReference>
<proteinExistence type="predicted"/>
<dbReference type="RefSeq" id="WP_190297538.1">
    <property type="nucleotide sequence ID" value="NZ_CP061172.1"/>
</dbReference>
<evidence type="ECO:0000313" key="2">
    <source>
        <dbReference type="EMBL" id="QNR65825.1"/>
    </source>
</evidence>
<dbReference type="Proteomes" id="UP000516384">
    <property type="component" value="Chromosome"/>
</dbReference>
<reference evidence="2 3" key="1">
    <citation type="submission" date="2020-09" db="EMBL/GenBank/DDBJ databases">
        <title>Characterization of Paenibacillus peoriae strain ZF390 with broad-spectrum antimicrobial activity as a potential biocontrol agent.</title>
        <authorList>
            <person name="Li L."/>
            <person name="Zhao Y."/>
            <person name="Li B."/>
            <person name="Xie X."/>
        </authorList>
    </citation>
    <scope>NUCLEOTIDE SEQUENCE [LARGE SCALE GENOMIC DNA]</scope>
    <source>
        <strain evidence="2 3">ZF390</strain>
    </source>
</reference>
<dbReference type="EMBL" id="CP061172">
    <property type="protein sequence ID" value="QNR65825.1"/>
    <property type="molecule type" value="Genomic_DNA"/>
</dbReference>
<dbReference type="AlphaFoldDB" id="A0A7H0Y417"/>
<accession>A0A7H0Y417</accession>
<organism evidence="2 3">
    <name type="scientific">Paenibacillus peoriae</name>
    <dbReference type="NCBI Taxonomy" id="59893"/>
    <lineage>
        <taxon>Bacteria</taxon>
        <taxon>Bacillati</taxon>
        <taxon>Bacillota</taxon>
        <taxon>Bacilli</taxon>
        <taxon>Bacillales</taxon>
        <taxon>Paenibacillaceae</taxon>
        <taxon>Paenibacillus</taxon>
    </lineage>
</organism>
<protein>
    <submittedName>
        <fullName evidence="2">DUF2188 domain-containing protein</fullName>
    </submittedName>
</protein>
<feature type="compositionally biased region" description="Basic and acidic residues" evidence="1">
    <location>
        <begin position="52"/>
        <end position="90"/>
    </location>
</feature>